<evidence type="ECO:0000256" key="1">
    <source>
        <dbReference type="SAM" id="MobiDB-lite"/>
    </source>
</evidence>
<feature type="region of interest" description="Disordered" evidence="1">
    <location>
        <begin position="87"/>
        <end position="107"/>
    </location>
</feature>
<accession>A0A1H3G2I4</accession>
<evidence type="ECO:0000313" key="3">
    <source>
        <dbReference type="Proteomes" id="UP000199118"/>
    </source>
</evidence>
<keyword evidence="3" id="KW-1185">Reference proteome</keyword>
<sequence length="107" mass="11773">MTAGIACYAMLHQTALLAGLDAGFAYQRCMTEIEKRIRAGDLASFDAPFFRYDPHGLSGVRVMIEIEHPDGSGSTFYSGCKFRDSVTDVEPNGDASQDPQDEDFRSK</sequence>
<dbReference type="RefSeq" id="WP_176954874.1">
    <property type="nucleotide sequence ID" value="NZ_FNMZ01000016.1"/>
</dbReference>
<organism evidence="2 3">
    <name type="scientific">Albimonas donghaensis</name>
    <dbReference type="NCBI Taxonomy" id="356660"/>
    <lineage>
        <taxon>Bacteria</taxon>
        <taxon>Pseudomonadati</taxon>
        <taxon>Pseudomonadota</taxon>
        <taxon>Alphaproteobacteria</taxon>
        <taxon>Rhodobacterales</taxon>
        <taxon>Paracoccaceae</taxon>
        <taxon>Albimonas</taxon>
    </lineage>
</organism>
<name>A0A1H3G2I4_9RHOB</name>
<protein>
    <submittedName>
        <fullName evidence="2">Uncharacterized protein</fullName>
    </submittedName>
</protein>
<dbReference type="EMBL" id="FNMZ01000016">
    <property type="protein sequence ID" value="SDX97237.1"/>
    <property type="molecule type" value="Genomic_DNA"/>
</dbReference>
<gene>
    <name evidence="2" type="ORF">SAMN05444336_11610</name>
</gene>
<dbReference type="AlphaFoldDB" id="A0A1H3G2I4"/>
<proteinExistence type="predicted"/>
<dbReference type="Proteomes" id="UP000199118">
    <property type="component" value="Unassembled WGS sequence"/>
</dbReference>
<evidence type="ECO:0000313" key="2">
    <source>
        <dbReference type="EMBL" id="SDX97237.1"/>
    </source>
</evidence>
<reference evidence="2 3" key="1">
    <citation type="submission" date="2016-10" db="EMBL/GenBank/DDBJ databases">
        <authorList>
            <person name="de Groot N.N."/>
        </authorList>
    </citation>
    <scope>NUCLEOTIDE SEQUENCE [LARGE SCALE GENOMIC DNA]</scope>
    <source>
        <strain evidence="2 3">DSM 17890</strain>
    </source>
</reference>